<dbReference type="SMART" id="SM00320">
    <property type="entry name" value="WD40"/>
    <property type="match status" value="5"/>
</dbReference>
<reference evidence="4" key="2">
    <citation type="submission" date="2019-10" db="EMBL/GenBank/DDBJ databases">
        <authorList>
            <consortium name="NCBI Genome Project"/>
        </authorList>
    </citation>
    <scope>NUCLEOTIDE SEQUENCE</scope>
    <source>
        <strain evidence="4">NI907</strain>
    </source>
</reference>
<feature type="repeat" description="WD" evidence="1">
    <location>
        <begin position="214"/>
        <end position="250"/>
    </location>
</feature>
<feature type="compositionally biased region" description="Acidic residues" evidence="2">
    <location>
        <begin position="627"/>
        <end position="639"/>
    </location>
</feature>
<dbReference type="Pfam" id="PF00400">
    <property type="entry name" value="WD40"/>
    <property type="match status" value="2"/>
</dbReference>
<gene>
    <name evidence="4" type="ORF">PgNI_10857</name>
</gene>
<feature type="compositionally biased region" description="Gly residues" evidence="2">
    <location>
        <begin position="817"/>
        <end position="827"/>
    </location>
</feature>
<feature type="compositionally biased region" description="Basic and acidic residues" evidence="2">
    <location>
        <begin position="1576"/>
        <end position="1598"/>
    </location>
</feature>
<feature type="region of interest" description="Disordered" evidence="2">
    <location>
        <begin position="734"/>
        <end position="786"/>
    </location>
</feature>
<feature type="region of interest" description="Disordered" evidence="2">
    <location>
        <begin position="465"/>
        <end position="488"/>
    </location>
</feature>
<feature type="region of interest" description="Disordered" evidence="2">
    <location>
        <begin position="808"/>
        <end position="837"/>
    </location>
</feature>
<dbReference type="InterPro" id="IPR015943">
    <property type="entry name" value="WD40/YVTN_repeat-like_dom_sf"/>
</dbReference>
<dbReference type="Proteomes" id="UP000515153">
    <property type="component" value="Chromosome VII"/>
</dbReference>
<reference evidence="3 4" key="1">
    <citation type="journal article" date="2019" name="Mol. Biol. Evol.">
        <title>Blast fungal genomes show frequent chromosomal changes, gene gains and losses, and effector gene turnover.</title>
        <authorList>
            <person name="Gomez Luciano L.B."/>
            <person name="Jason Tsai I."/>
            <person name="Chuma I."/>
            <person name="Tosa Y."/>
            <person name="Chen Y.H."/>
            <person name="Li J.Y."/>
            <person name="Li M.Y."/>
            <person name="Jade Lu M.Y."/>
            <person name="Nakayashiki H."/>
            <person name="Li W.H."/>
        </authorList>
    </citation>
    <scope>NUCLEOTIDE SEQUENCE [LARGE SCALE GENOMIC DNA]</scope>
    <source>
        <strain evidence="3 4">NI907</strain>
    </source>
</reference>
<dbReference type="Gene3D" id="2.130.10.10">
    <property type="entry name" value="YVTN repeat-like/Quinoprotein amine dehydrogenase"/>
    <property type="match status" value="1"/>
</dbReference>
<feature type="compositionally biased region" description="Acidic residues" evidence="2">
    <location>
        <begin position="647"/>
        <end position="657"/>
    </location>
</feature>
<dbReference type="InterPro" id="IPR049567">
    <property type="entry name" value="WDR59-like"/>
</dbReference>
<feature type="region of interest" description="Disordered" evidence="2">
    <location>
        <begin position="1551"/>
        <end position="1675"/>
    </location>
</feature>
<evidence type="ECO:0000313" key="3">
    <source>
        <dbReference type="Proteomes" id="UP000515153"/>
    </source>
</evidence>
<feature type="region of interest" description="Disordered" evidence="2">
    <location>
        <begin position="399"/>
        <end position="451"/>
    </location>
</feature>
<dbReference type="GO" id="GO:0035859">
    <property type="term" value="C:Seh1-associated complex"/>
    <property type="evidence" value="ECO:0007669"/>
    <property type="project" value="TreeGrafter"/>
</dbReference>
<feature type="compositionally biased region" description="Polar residues" evidence="2">
    <location>
        <begin position="471"/>
        <end position="488"/>
    </location>
</feature>
<evidence type="ECO:0000256" key="2">
    <source>
        <dbReference type="SAM" id="MobiDB-lite"/>
    </source>
</evidence>
<dbReference type="PANTHER" id="PTHR46170">
    <property type="entry name" value="GATOR COMPLEX PROTEIN WDR59"/>
    <property type="match status" value="1"/>
</dbReference>
<name>A0A6P8AYY4_PYRGI</name>
<feature type="compositionally biased region" description="Gly residues" evidence="2">
    <location>
        <begin position="1620"/>
        <end position="1629"/>
    </location>
</feature>
<dbReference type="KEGG" id="pgri:PgNI_10857"/>
<dbReference type="InterPro" id="IPR001680">
    <property type="entry name" value="WD40_rpt"/>
</dbReference>
<feature type="compositionally biased region" description="Polar residues" evidence="2">
    <location>
        <begin position="1308"/>
        <end position="1318"/>
    </location>
</feature>
<evidence type="ECO:0000256" key="1">
    <source>
        <dbReference type="PROSITE-ProRule" id="PRU00221"/>
    </source>
</evidence>
<reference evidence="4" key="3">
    <citation type="submission" date="2025-08" db="UniProtKB">
        <authorList>
            <consortium name="RefSeq"/>
        </authorList>
    </citation>
    <scope>IDENTIFICATION</scope>
    <source>
        <strain evidence="4">NI907</strain>
    </source>
</reference>
<feature type="compositionally biased region" description="Polar residues" evidence="2">
    <location>
        <begin position="1145"/>
        <end position="1155"/>
    </location>
</feature>
<dbReference type="GO" id="GO:1904263">
    <property type="term" value="P:positive regulation of TORC1 signaling"/>
    <property type="evidence" value="ECO:0007669"/>
    <property type="project" value="TreeGrafter"/>
</dbReference>
<dbReference type="SUPFAM" id="SSF50978">
    <property type="entry name" value="WD40 repeat-like"/>
    <property type="match status" value="1"/>
</dbReference>
<feature type="compositionally biased region" description="Polar residues" evidence="2">
    <location>
        <begin position="410"/>
        <end position="427"/>
    </location>
</feature>
<feature type="compositionally biased region" description="Low complexity" evidence="2">
    <location>
        <begin position="777"/>
        <end position="786"/>
    </location>
</feature>
<feature type="compositionally biased region" description="Polar residues" evidence="2">
    <location>
        <begin position="1111"/>
        <end position="1133"/>
    </location>
</feature>
<feature type="region of interest" description="Disordered" evidence="2">
    <location>
        <begin position="1308"/>
        <end position="1342"/>
    </location>
</feature>
<protein>
    <submittedName>
        <fullName evidence="4">Uncharacterized protein</fullName>
    </submittedName>
</protein>
<organism evidence="3 4">
    <name type="scientific">Pyricularia grisea</name>
    <name type="common">Crabgrass-specific blast fungus</name>
    <name type="synonym">Magnaporthe grisea</name>
    <dbReference type="NCBI Taxonomy" id="148305"/>
    <lineage>
        <taxon>Eukaryota</taxon>
        <taxon>Fungi</taxon>
        <taxon>Dikarya</taxon>
        <taxon>Ascomycota</taxon>
        <taxon>Pezizomycotina</taxon>
        <taxon>Sordariomycetes</taxon>
        <taxon>Sordariomycetidae</taxon>
        <taxon>Magnaporthales</taxon>
        <taxon>Pyriculariaceae</taxon>
        <taxon>Pyricularia</taxon>
    </lineage>
</organism>
<feature type="repeat" description="WD" evidence="1">
    <location>
        <begin position="127"/>
        <end position="169"/>
    </location>
</feature>
<accession>A0A6P8AYY4</accession>
<dbReference type="GeneID" id="41965736"/>
<dbReference type="PROSITE" id="PS50082">
    <property type="entry name" value="WD_REPEATS_2"/>
    <property type="match status" value="2"/>
</dbReference>
<dbReference type="RefSeq" id="XP_030980161.1">
    <property type="nucleotide sequence ID" value="XM_031130831.1"/>
</dbReference>
<feature type="region of interest" description="Disordered" evidence="2">
    <location>
        <begin position="1039"/>
        <end position="1065"/>
    </location>
</feature>
<dbReference type="InterPro" id="IPR036322">
    <property type="entry name" value="WD40_repeat_dom_sf"/>
</dbReference>
<dbReference type="GO" id="GO:0005774">
    <property type="term" value="C:vacuolar membrane"/>
    <property type="evidence" value="ECO:0007669"/>
    <property type="project" value="TreeGrafter"/>
</dbReference>
<feature type="region of interest" description="Disordered" evidence="2">
    <location>
        <begin position="626"/>
        <end position="684"/>
    </location>
</feature>
<evidence type="ECO:0000313" key="4">
    <source>
        <dbReference type="RefSeq" id="XP_030980161.1"/>
    </source>
</evidence>
<proteinExistence type="predicted"/>
<keyword evidence="3" id="KW-1185">Reference proteome</keyword>
<dbReference type="PROSITE" id="PS50294">
    <property type="entry name" value="WD_REPEATS_REGION"/>
    <property type="match status" value="2"/>
</dbReference>
<dbReference type="GO" id="GO:0035591">
    <property type="term" value="F:signaling adaptor activity"/>
    <property type="evidence" value="ECO:0007669"/>
    <property type="project" value="TreeGrafter"/>
</dbReference>
<feature type="region of interest" description="Disordered" evidence="2">
    <location>
        <begin position="1081"/>
        <end position="1164"/>
    </location>
</feature>
<keyword evidence="1" id="KW-0853">WD repeat</keyword>
<dbReference type="PANTHER" id="PTHR46170:SF1">
    <property type="entry name" value="GATOR COMPLEX PROTEIN WDR59"/>
    <property type="match status" value="1"/>
</dbReference>
<dbReference type="GO" id="GO:0034198">
    <property type="term" value="P:cellular response to amino acid starvation"/>
    <property type="evidence" value="ECO:0007669"/>
    <property type="project" value="TreeGrafter"/>
</dbReference>
<sequence>MPSAYDQKKPDSGKKANAVKTAFDSESFDADWTIHVPGLVGSATISPSGRDVALASPEGLAIIDLDSPYSPPRRLSSRGLPWLVVDVQWSPFAARDYWVASTANHRCLVWNLNFRDDSASGPIEHSLQGHSRAITDINFSAHHPDLLVTCSVDGYVHNWDLRRPQQPALSFCDWTAGATQVKFSRQDPHMLASSHDRLLHIWDERRPVEPVKTIMAHSSKIYGIDWNRTRASALVTCSLDKSIKFWDYKNEGDAPERVIRTDFPVWRARHTPFGWGVLAMPQNEPGNLHLFDGRSGDGAPQDSREDPVFVFKGHGDHKVKEFLWRSRGGVDDNGIDSRDFQLVSWGADKELRLERMEADVLEKVGYVKGQPAPKDLVLTRKGATYKTFRTVDDGVHRDRWNGTMTDPRASHTSNPLRRNGLASGNQNTHHKPASAWRAPSMKAKTVGKESNRSLAQIGWMRGVTMSKRKTQTGASSSNRDALSPTDQDSIFGSVYHDNEWGEPDTLQDEFVRLTSQLPNVKWNHIDMDNLTINASLKGPWGVSGDPIHIKVKVDIPKKYPKSKAPRFFIDKSSFMTEETRTKIENELSLLVGQFAQHKKNSLGPAFAYLLGEVDLAGSTSFLRDLGDMDDMDDEDEDLETTGRTAVADDESSSDSESDIPPGGSAAMSQELPEPTTGSDAPAALSGGFRQTVIPVKRTCGARFSNDGKLACFFPTKEEKARALFLVNTDSVRERSKGEPRFAGFGRLLQNSQSPTGRRNPDDSASEDGSGGSDADDSSSSSSSDSELASMNRISFWYRQGRSKFRKSWSANESVRSSGGGTGTGTGTQAGTIRGSRRTATVKAKNIVSIHDMRDLIPSKQAYAREYAIFGDGEEVCEHNAQVAERHGDQDLMYIWRYAGLLLRSDIPLRLADEQQFPRKNTDSFLVIARDAVSRFGDTSPHHEAEMFLGKVKWGQHPLVHEFIRDVFAYFEQLADIQMLAMLSCVFGDSWAKDSLAYAESHLTQPQTPLPMKAPSFSLEYFPTNPELWHQQQLQSNWQHQHHHLRSQASSAITTPRTSQTPNLYSYSTSLGSEPGVWLGDPGSYSCGETPPATVGIRAPRSHHNSAGEVDYTQSLSTSPNTRNPGFRRSNSAITGAPGLAASLPRTPQNMVSSSPPDGPTTRKRVSPAETILGNLAPAVTWGASTVFGAGAAARHADAAAGTAAVAAELRAAAAAASAAGTRTPSTDGIDAPYNNLESMVAVSVSIKLFNEGNFDDDGWMTTPYLEPKRGALYASYRHAYAEMLQVWGQPLARLEIMKFNILKGGDRNANSKSMFGQQNDDDEDGGHKGHHNSPHVRDTSATIKDEYGEEVVTGTPSPTLTVSRRRHLKALMSSGRGLDVTGICRIHETNLEPLQTSGRPLPSHYGSELVSIDGTTAEMTIGGAVGTCERCQHSLQSQLRCVYCAEPVAALYPACLGCGCPSHEKCLAEWHAAGERLCPAGDECDCGSEADNGKIESWAAIQAALLAARKVEKERQAAATAAAARSRKTVRVAGGPPAMLNLPRENGIAGFVTPPMASPNAARPRRRSMPGGIGLHEQEQQHTQKQHHAGDPVRRIREEEAEDGDDGMDREGWESVTLPPGGGGTGSGGTTTPAGSRLPSAAAHLNRLRKQVGEMTGRPSILRQRSGGVLQKKMP</sequence>
<feature type="compositionally biased region" description="Polar residues" evidence="2">
    <location>
        <begin position="1046"/>
        <end position="1065"/>
    </location>
</feature>